<keyword evidence="1" id="KW-0812">Transmembrane</keyword>
<feature type="transmembrane region" description="Helical" evidence="1">
    <location>
        <begin position="59"/>
        <end position="78"/>
    </location>
</feature>
<dbReference type="PANTHER" id="PTHR37305:SF1">
    <property type="entry name" value="MEMBRANE PROTEIN"/>
    <property type="match status" value="1"/>
</dbReference>
<evidence type="ECO:0000256" key="1">
    <source>
        <dbReference type="SAM" id="Phobius"/>
    </source>
</evidence>
<feature type="transmembrane region" description="Helical" evidence="1">
    <location>
        <begin position="175"/>
        <end position="199"/>
    </location>
</feature>
<dbReference type="Proteomes" id="UP001256711">
    <property type="component" value="Unassembled WGS sequence"/>
</dbReference>
<organism evidence="2 3">
    <name type="scientific">Enterococcus asini</name>
    <dbReference type="NCBI Taxonomy" id="57732"/>
    <lineage>
        <taxon>Bacteria</taxon>
        <taxon>Bacillati</taxon>
        <taxon>Bacillota</taxon>
        <taxon>Bacilli</taxon>
        <taxon>Lactobacillales</taxon>
        <taxon>Enterococcaceae</taxon>
        <taxon>Enterococcus</taxon>
    </lineage>
</organism>
<comment type="caution">
    <text evidence="2">The sequence shown here is derived from an EMBL/GenBank/DDBJ whole genome shotgun (WGS) entry which is preliminary data.</text>
</comment>
<dbReference type="GO" id="GO:0140359">
    <property type="term" value="F:ABC-type transporter activity"/>
    <property type="evidence" value="ECO:0007669"/>
    <property type="project" value="InterPro"/>
</dbReference>
<dbReference type="AlphaFoldDB" id="A0AAW8TY19"/>
<keyword evidence="1" id="KW-0472">Membrane</keyword>
<evidence type="ECO:0000313" key="3">
    <source>
        <dbReference type="Proteomes" id="UP001256711"/>
    </source>
</evidence>
<feature type="transmembrane region" description="Helical" evidence="1">
    <location>
        <begin position="20"/>
        <end position="39"/>
    </location>
</feature>
<accession>A0AAW8TY19</accession>
<dbReference type="GO" id="GO:0005886">
    <property type="term" value="C:plasma membrane"/>
    <property type="evidence" value="ECO:0007669"/>
    <property type="project" value="UniProtKB-SubCell"/>
</dbReference>
<feature type="transmembrane region" description="Helical" evidence="1">
    <location>
        <begin position="235"/>
        <end position="257"/>
    </location>
</feature>
<feature type="transmembrane region" description="Helical" evidence="1">
    <location>
        <begin position="141"/>
        <end position="163"/>
    </location>
</feature>
<sequence length="265" mass="29369">MLQLIKNEWIKLAKKNSTWIMLGILAILTVGITLLIKMVNTEPMGANDLFASLTDMTSFLNLFVVVVAASSIAEEFSRGTIKFLLIRPYSRTQIFAAKFINSLLFALLGTVILGIVSFLSANLLLKSQSPFEQVTEFGGWSALQVALMTALVNLHLVVLYVTITMFISATMRSQAMAVGLGVGVLFGSSLINSFMAMGISKYPWLKWNLFNTLNIRETLPQLAGVKLDPYFTLDFWQSLGALSVYGVLFYFFANWIFSARDVALS</sequence>
<dbReference type="PANTHER" id="PTHR37305">
    <property type="entry name" value="INTEGRAL MEMBRANE PROTEIN-RELATED"/>
    <property type="match status" value="1"/>
</dbReference>
<proteinExistence type="predicted"/>
<evidence type="ECO:0000313" key="2">
    <source>
        <dbReference type="EMBL" id="MDT2809307.1"/>
    </source>
</evidence>
<reference evidence="2" key="1">
    <citation type="submission" date="2023-03" db="EMBL/GenBank/DDBJ databases">
        <authorList>
            <person name="Shen W."/>
            <person name="Cai J."/>
        </authorList>
    </citation>
    <scope>NUCLEOTIDE SEQUENCE</scope>
    <source>
        <strain evidence="2">B226-2</strain>
    </source>
</reference>
<gene>
    <name evidence="2" type="ORF">P7H43_02205</name>
</gene>
<feature type="transmembrane region" description="Helical" evidence="1">
    <location>
        <begin position="99"/>
        <end position="121"/>
    </location>
</feature>
<name>A0AAW8TY19_9ENTE</name>
<dbReference type="EMBL" id="JARQBJ010000001">
    <property type="protein sequence ID" value="MDT2809307.1"/>
    <property type="molecule type" value="Genomic_DNA"/>
</dbReference>
<dbReference type="Pfam" id="PF12730">
    <property type="entry name" value="ABC2_membrane_4"/>
    <property type="match status" value="1"/>
</dbReference>
<protein>
    <submittedName>
        <fullName evidence="2">ABC transporter permease subunit</fullName>
    </submittedName>
</protein>
<dbReference type="RefSeq" id="WP_270596522.1">
    <property type="nucleotide sequence ID" value="NZ_JAQESC010000001.1"/>
</dbReference>
<keyword evidence="1" id="KW-1133">Transmembrane helix</keyword>